<protein>
    <submittedName>
        <fullName evidence="1">Uncharacterized protein</fullName>
    </submittedName>
</protein>
<dbReference type="Proteomes" id="UP000070186">
    <property type="component" value="Unassembled WGS sequence"/>
</dbReference>
<evidence type="ECO:0000313" key="2">
    <source>
        <dbReference type="Proteomes" id="UP000070186"/>
    </source>
</evidence>
<dbReference type="AlphaFoldDB" id="A0A133XKL6"/>
<dbReference type="PROSITE" id="PS51257">
    <property type="entry name" value="PROKAR_LIPOPROTEIN"/>
    <property type="match status" value="1"/>
</dbReference>
<dbReference type="STRING" id="281362.AT959_07475"/>
<evidence type="ECO:0000313" key="1">
    <source>
        <dbReference type="EMBL" id="KXB31492.1"/>
    </source>
</evidence>
<organism evidence="1 2">
    <name type="scientific">Dechloromonas denitrificans</name>
    <dbReference type="NCBI Taxonomy" id="281362"/>
    <lineage>
        <taxon>Bacteria</taxon>
        <taxon>Pseudomonadati</taxon>
        <taxon>Pseudomonadota</taxon>
        <taxon>Betaproteobacteria</taxon>
        <taxon>Rhodocyclales</taxon>
        <taxon>Azonexaceae</taxon>
        <taxon>Dechloromonas</taxon>
    </lineage>
</organism>
<dbReference type="RefSeq" id="WP_066882198.1">
    <property type="nucleotide sequence ID" value="NZ_LODL01000013.1"/>
</dbReference>
<reference evidence="1 2" key="1">
    <citation type="submission" date="2015-12" db="EMBL/GenBank/DDBJ databases">
        <title>Nitrous oxide reduction kinetics distinguish bacteria harboring typical versus atypical NosZ.</title>
        <authorList>
            <person name="Yoon S."/>
            <person name="Nissen S."/>
            <person name="Park D."/>
            <person name="Sanford R.A."/>
            <person name="Loeffler F.E."/>
        </authorList>
    </citation>
    <scope>NUCLEOTIDE SEQUENCE [LARGE SCALE GENOMIC DNA]</scope>
    <source>
        <strain evidence="1 2">ATCC BAA-841</strain>
    </source>
</reference>
<dbReference type="EMBL" id="LODL01000013">
    <property type="protein sequence ID" value="KXB31492.1"/>
    <property type="molecule type" value="Genomic_DNA"/>
</dbReference>
<sequence length="176" mass="19348">MRRYWAILAALVAAGCAEVDKQPEPAAAESAPESTSTAATQPKFKSDTLKYLAKRQIKPQPTRPLNVKSTCSHKDAIGTVTKLDLLVKEGEVKAFSAQVSMKGYGTCRFNLKEFEQVEKLPQALLKHKSETGCSVRMWEQGPKVTVAFNGCPKSCEGDAFSYLWPIMVEAKSGRCF</sequence>
<comment type="caution">
    <text evidence="1">The sequence shown here is derived from an EMBL/GenBank/DDBJ whole genome shotgun (WGS) entry which is preliminary data.</text>
</comment>
<gene>
    <name evidence="1" type="ORF">AT959_07475</name>
</gene>
<keyword evidence="2" id="KW-1185">Reference proteome</keyword>
<accession>A0A133XKL6</accession>
<proteinExistence type="predicted"/>
<name>A0A133XKL6_9RHOO</name>